<feature type="region of interest" description="Disordered" evidence="1">
    <location>
        <begin position="24"/>
        <end position="47"/>
    </location>
</feature>
<dbReference type="PROSITE" id="PS51257">
    <property type="entry name" value="PROKAR_LIPOPROTEIN"/>
    <property type="match status" value="1"/>
</dbReference>
<dbReference type="RefSeq" id="WP_046131579.1">
    <property type="nucleotide sequence ID" value="NZ_CP035232.1"/>
</dbReference>
<reference evidence="3 4" key="1">
    <citation type="submission" date="2019-01" db="EMBL/GenBank/DDBJ databases">
        <title>Genome sequence of Bacillus glycinifermentans SRCM103574.</title>
        <authorList>
            <person name="Kong H.-J."/>
            <person name="Jeong S.-Y."/>
            <person name="Jeong D.-Y."/>
        </authorList>
    </citation>
    <scope>NUCLEOTIDE SEQUENCE [LARGE SCALE GENOMIC DNA]</scope>
    <source>
        <strain evidence="3 4">SRCM103574</strain>
    </source>
</reference>
<proteinExistence type="predicted"/>
<sequence>MKKIMLVLSLSFIILGACSTNTNGNADSNSKKEEKRTSLTSSKSGDVREETNSIDVLPEFLNNKPKNVKNLYKIAAQNKELLESIPCYCGCGKSAGHKNNYDCFVYKNNKDGSVVWDDHGTKCDVCLKIADRSISKSKEGKTVKEIRKMIDKEYKEGYADPTPTPVS</sequence>
<dbReference type="Pfam" id="PF13798">
    <property type="entry name" value="PCYCGC"/>
    <property type="match status" value="1"/>
</dbReference>
<gene>
    <name evidence="3" type="ORF">EQZ20_15455</name>
</gene>
<feature type="signal peptide" evidence="2">
    <location>
        <begin position="1"/>
        <end position="19"/>
    </location>
</feature>
<dbReference type="AlphaFoldDB" id="A0AAJ4D3N3"/>
<dbReference type="InterPro" id="IPR025673">
    <property type="entry name" value="PCYCGC"/>
</dbReference>
<organism evidence="3 4">
    <name type="scientific">Bacillus glycinifermentans</name>
    <dbReference type="NCBI Taxonomy" id="1664069"/>
    <lineage>
        <taxon>Bacteria</taxon>
        <taxon>Bacillati</taxon>
        <taxon>Bacillota</taxon>
        <taxon>Bacilli</taxon>
        <taxon>Bacillales</taxon>
        <taxon>Bacillaceae</taxon>
        <taxon>Bacillus</taxon>
    </lineage>
</organism>
<evidence type="ECO:0000313" key="3">
    <source>
        <dbReference type="EMBL" id="QAT66161.1"/>
    </source>
</evidence>
<evidence type="ECO:0000256" key="2">
    <source>
        <dbReference type="SAM" id="SignalP"/>
    </source>
</evidence>
<dbReference type="KEGG" id="bgy:BGLY_3068"/>
<protein>
    <recommendedName>
        <fullName evidence="5">Lipoprotein</fullName>
    </recommendedName>
</protein>
<evidence type="ECO:0000313" key="4">
    <source>
        <dbReference type="Proteomes" id="UP000288675"/>
    </source>
</evidence>
<feature type="chain" id="PRO_5042563036" description="Lipoprotein" evidence="2">
    <location>
        <begin position="20"/>
        <end position="167"/>
    </location>
</feature>
<keyword evidence="2" id="KW-0732">Signal</keyword>
<dbReference type="EMBL" id="CP035232">
    <property type="protein sequence ID" value="QAT66161.1"/>
    <property type="molecule type" value="Genomic_DNA"/>
</dbReference>
<accession>A0AAJ4D3N3</accession>
<name>A0AAJ4D3N3_9BACI</name>
<dbReference type="GeneID" id="82854071"/>
<dbReference type="Proteomes" id="UP000288675">
    <property type="component" value="Chromosome"/>
</dbReference>
<evidence type="ECO:0008006" key="5">
    <source>
        <dbReference type="Google" id="ProtNLM"/>
    </source>
</evidence>
<evidence type="ECO:0000256" key="1">
    <source>
        <dbReference type="SAM" id="MobiDB-lite"/>
    </source>
</evidence>